<evidence type="ECO:0000256" key="5">
    <source>
        <dbReference type="ARBA" id="ARBA00039147"/>
    </source>
</evidence>
<evidence type="ECO:0000256" key="1">
    <source>
        <dbReference type="ARBA" id="ARBA00022723"/>
    </source>
</evidence>
<feature type="domain" description="Alcohol dehydrogenase iron-type/glycerol dehydrogenase GldA" evidence="11">
    <location>
        <begin position="7"/>
        <end position="153"/>
    </location>
</feature>
<keyword evidence="8" id="KW-0862">Zinc</keyword>
<keyword evidence="1 8" id="KW-0479">Metal-binding</keyword>
<feature type="binding site" evidence="8">
    <location>
        <position position="270"/>
    </location>
    <ligand>
        <name>glycerol</name>
        <dbReference type="ChEBI" id="CHEBI:17754"/>
    </ligand>
</feature>
<keyword evidence="2" id="KW-0560">Oxidoreductase</keyword>
<dbReference type="PANTHER" id="PTHR43616:SF5">
    <property type="entry name" value="GLYCEROL DEHYDROGENASE 1"/>
    <property type="match status" value="1"/>
</dbReference>
<comment type="catalytic activity">
    <reaction evidence="7">
        <text>glycerol + NAD(+) = dihydroxyacetone + NADH + H(+)</text>
        <dbReference type="Rhea" id="RHEA:13769"/>
        <dbReference type="ChEBI" id="CHEBI:15378"/>
        <dbReference type="ChEBI" id="CHEBI:16016"/>
        <dbReference type="ChEBI" id="CHEBI:17754"/>
        <dbReference type="ChEBI" id="CHEBI:57540"/>
        <dbReference type="ChEBI" id="CHEBI:57945"/>
        <dbReference type="EC" id="1.1.1.6"/>
    </reaction>
</comment>
<dbReference type="Proteomes" id="UP000721844">
    <property type="component" value="Unassembled WGS sequence"/>
</dbReference>
<dbReference type="GO" id="GO:0008888">
    <property type="term" value="F:glycerol dehydrogenase (NAD+) activity"/>
    <property type="evidence" value="ECO:0007669"/>
    <property type="project" value="UniProtKB-EC"/>
</dbReference>
<evidence type="ECO:0000256" key="6">
    <source>
        <dbReference type="ARBA" id="ARBA00040132"/>
    </source>
</evidence>
<dbReference type="CDD" id="cd08170">
    <property type="entry name" value="GlyDH"/>
    <property type="match status" value="1"/>
</dbReference>
<accession>A0A963Z4X4</accession>
<dbReference type="InterPro" id="IPR001670">
    <property type="entry name" value="ADH_Fe/GldA"/>
</dbReference>
<dbReference type="NCBIfam" id="NF006941">
    <property type="entry name" value="PRK09423.1"/>
    <property type="match status" value="1"/>
</dbReference>
<comment type="pathway">
    <text evidence="4">Polyol metabolism; glycerol fermentation; glycerone phosphate from glycerol (oxidative route): step 1/2.</text>
</comment>
<organism evidence="12 13">
    <name type="scientific">Acidisoma cellulosilyticum</name>
    <dbReference type="NCBI Taxonomy" id="2802395"/>
    <lineage>
        <taxon>Bacteria</taxon>
        <taxon>Pseudomonadati</taxon>
        <taxon>Pseudomonadota</taxon>
        <taxon>Alphaproteobacteria</taxon>
        <taxon>Acetobacterales</taxon>
        <taxon>Acidocellaceae</taxon>
        <taxon>Acidisoma</taxon>
    </lineage>
</organism>
<dbReference type="SUPFAM" id="SSF56796">
    <property type="entry name" value="Dehydroquinate synthase-like"/>
    <property type="match status" value="1"/>
</dbReference>
<feature type="binding site" evidence="10">
    <location>
        <begin position="115"/>
        <end position="118"/>
    </location>
    <ligand>
        <name>NAD(+)</name>
        <dbReference type="ChEBI" id="CHEBI:57540"/>
    </ligand>
</feature>
<feature type="binding site" evidence="10">
    <location>
        <begin position="93"/>
        <end position="97"/>
    </location>
    <ligand>
        <name>NAD(+)</name>
        <dbReference type="ChEBI" id="CHEBI:57540"/>
    </ligand>
</feature>
<comment type="caution">
    <text evidence="12">The sequence shown here is derived from an EMBL/GenBank/DDBJ whole genome shotgun (WGS) entry which is preliminary data.</text>
</comment>
<dbReference type="InterPro" id="IPR016205">
    <property type="entry name" value="Glycerol_DH"/>
</dbReference>
<feature type="binding site" evidence="10">
    <location>
        <position position="124"/>
    </location>
    <ligand>
        <name>NAD(+)</name>
        <dbReference type="ChEBI" id="CHEBI:57540"/>
    </ligand>
</feature>
<feature type="binding site" evidence="10">
    <location>
        <position position="36"/>
    </location>
    <ligand>
        <name>NAD(+)</name>
        <dbReference type="ChEBI" id="CHEBI:57540"/>
    </ligand>
</feature>
<dbReference type="PANTHER" id="PTHR43616">
    <property type="entry name" value="GLYCEROL DEHYDROGENASE"/>
    <property type="match status" value="1"/>
</dbReference>
<evidence type="ECO:0000256" key="2">
    <source>
        <dbReference type="ARBA" id="ARBA00023002"/>
    </source>
</evidence>
<comment type="cofactor">
    <cofactor evidence="8">
        <name>Zn(2+)</name>
        <dbReference type="ChEBI" id="CHEBI:29105"/>
    </cofactor>
    <text evidence="8">Binds 1 zinc ion per subunit.</text>
</comment>
<keyword evidence="3 10" id="KW-0520">NAD</keyword>
<dbReference type="AlphaFoldDB" id="A0A963Z4X4"/>
<feature type="binding site" evidence="8">
    <location>
        <position position="253"/>
    </location>
    <ligand>
        <name>glycerol</name>
        <dbReference type="ChEBI" id="CHEBI:17754"/>
    </ligand>
</feature>
<feature type="binding site" evidence="10">
    <location>
        <position position="130"/>
    </location>
    <ligand>
        <name>NAD(+)</name>
        <dbReference type="ChEBI" id="CHEBI:57540"/>
    </ligand>
</feature>
<dbReference type="Gene3D" id="1.20.1090.10">
    <property type="entry name" value="Dehydroquinate synthase-like - alpha domain"/>
    <property type="match status" value="1"/>
</dbReference>
<evidence type="ECO:0000313" key="13">
    <source>
        <dbReference type="Proteomes" id="UP000721844"/>
    </source>
</evidence>
<keyword evidence="13" id="KW-1185">Reference proteome</keyword>
<dbReference type="Pfam" id="PF00465">
    <property type="entry name" value="Fe-ADH"/>
    <property type="match status" value="1"/>
</dbReference>
<gene>
    <name evidence="12" type="ORF">ACELLULO517_20260</name>
</gene>
<dbReference type="GO" id="GO:0046872">
    <property type="term" value="F:metal ion binding"/>
    <property type="evidence" value="ECO:0007669"/>
    <property type="project" value="UniProtKB-KW"/>
</dbReference>
<evidence type="ECO:0000256" key="8">
    <source>
        <dbReference type="PIRSR" id="PIRSR000112-1"/>
    </source>
</evidence>
<evidence type="ECO:0000256" key="7">
    <source>
        <dbReference type="ARBA" id="ARBA00049006"/>
    </source>
</evidence>
<reference evidence="12 13" key="1">
    <citation type="journal article" date="2021" name="Microorganisms">
        <title>Acidisoma silvae sp. nov. and Acidisomacellulosilytica sp. nov., Two Acidophilic Bacteria Isolated from Decaying Wood, Hydrolyzing Cellulose and Producing Poly-3-hydroxybutyrate.</title>
        <authorList>
            <person name="Mieszkin S."/>
            <person name="Pouder E."/>
            <person name="Uroz S."/>
            <person name="Simon-Colin C."/>
            <person name="Alain K."/>
        </authorList>
    </citation>
    <scope>NUCLEOTIDE SEQUENCE [LARGE SCALE GENOMIC DNA]</scope>
    <source>
        <strain evidence="12 13">HW T5.17</strain>
    </source>
</reference>
<name>A0A963Z4X4_9PROT</name>
<evidence type="ECO:0000256" key="4">
    <source>
        <dbReference type="ARBA" id="ARBA00037918"/>
    </source>
</evidence>
<feature type="binding site" evidence="9">
    <location>
        <position position="120"/>
    </location>
    <ligand>
        <name>glycerol</name>
        <dbReference type="ChEBI" id="CHEBI:17754"/>
    </ligand>
</feature>
<dbReference type="EC" id="1.1.1.6" evidence="5"/>
<proteinExistence type="predicted"/>
<evidence type="ECO:0000256" key="3">
    <source>
        <dbReference type="ARBA" id="ARBA00023027"/>
    </source>
</evidence>
<dbReference type="PIRSF" id="PIRSF000112">
    <property type="entry name" value="Glycerol_dehydrogenase"/>
    <property type="match status" value="1"/>
</dbReference>
<evidence type="ECO:0000256" key="10">
    <source>
        <dbReference type="PIRSR" id="PIRSR000112-3"/>
    </source>
</evidence>
<sequence>MRLFGSPHRYVQGPDVLDDLGRLLLPYGERPLMIIDQFLVERLRARLERAARNAGLDPILMPFGGEITYAAIDRLAAEASNVAVSAVVGIGGGKALDAAKGVSVHLGKPMITVPTIASNDSPTSAAIAVYDDHHVMIAVDRMPRSPDLVLVDTRLIAAAPVHFLRAGIGDAIAKKFEARGCAAGTGNTPFGTRPLITAGVIANACYVTLRSHAAAALGAVGEGRLTDDVEATVEAVILMSGLGFENGGLSIAHSLTRGLVQARGARTAIHGFQVAYGTLVQLAVEDRPPAEIMDMMGFLRGIDLPTCLGELGMRDATSEEIAELARLTLTAPHLANIGRPVEQVDIERAVIQIEQLAASGRADRCPA</sequence>
<evidence type="ECO:0000256" key="9">
    <source>
        <dbReference type="PIRSR" id="PIRSR000112-2"/>
    </source>
</evidence>
<evidence type="ECO:0000313" key="12">
    <source>
        <dbReference type="EMBL" id="MCB8882591.1"/>
    </source>
</evidence>
<dbReference type="Gene3D" id="3.40.50.1970">
    <property type="match status" value="1"/>
</dbReference>
<protein>
    <recommendedName>
        <fullName evidence="6">Glycerol dehydrogenase</fullName>
        <ecNumber evidence="5">1.1.1.6</ecNumber>
    </recommendedName>
</protein>
<dbReference type="RefSeq" id="WP_227309253.1">
    <property type="nucleotide sequence ID" value="NZ_JAESVA010000008.1"/>
</dbReference>
<dbReference type="EMBL" id="JAESVA010000008">
    <property type="protein sequence ID" value="MCB8882591.1"/>
    <property type="molecule type" value="Genomic_DNA"/>
</dbReference>
<evidence type="ECO:0000259" key="11">
    <source>
        <dbReference type="Pfam" id="PF00465"/>
    </source>
</evidence>
<feature type="binding site" evidence="8">
    <location>
        <position position="170"/>
    </location>
    <ligand>
        <name>glycerol</name>
        <dbReference type="ChEBI" id="CHEBI:17754"/>
    </ligand>
</feature>